<keyword evidence="3" id="KW-1185">Reference proteome</keyword>
<feature type="compositionally biased region" description="Polar residues" evidence="1">
    <location>
        <begin position="36"/>
        <end position="53"/>
    </location>
</feature>
<accession>A0A517M4Y4</accession>
<organism evidence="2 3">
    <name type="scientific">Rosistilla ulvae</name>
    <dbReference type="NCBI Taxonomy" id="1930277"/>
    <lineage>
        <taxon>Bacteria</taxon>
        <taxon>Pseudomonadati</taxon>
        <taxon>Planctomycetota</taxon>
        <taxon>Planctomycetia</taxon>
        <taxon>Pirellulales</taxon>
        <taxon>Pirellulaceae</taxon>
        <taxon>Rosistilla</taxon>
    </lineage>
</organism>
<reference evidence="2 3" key="1">
    <citation type="submission" date="2019-02" db="EMBL/GenBank/DDBJ databases">
        <title>Deep-cultivation of Planctomycetes and their phenomic and genomic characterization uncovers novel biology.</title>
        <authorList>
            <person name="Wiegand S."/>
            <person name="Jogler M."/>
            <person name="Boedeker C."/>
            <person name="Pinto D."/>
            <person name="Vollmers J."/>
            <person name="Rivas-Marin E."/>
            <person name="Kohn T."/>
            <person name="Peeters S.H."/>
            <person name="Heuer A."/>
            <person name="Rast P."/>
            <person name="Oberbeckmann S."/>
            <person name="Bunk B."/>
            <person name="Jeske O."/>
            <person name="Meyerdierks A."/>
            <person name="Storesund J.E."/>
            <person name="Kallscheuer N."/>
            <person name="Luecker S."/>
            <person name="Lage O.M."/>
            <person name="Pohl T."/>
            <person name="Merkel B.J."/>
            <person name="Hornburger P."/>
            <person name="Mueller R.-W."/>
            <person name="Bruemmer F."/>
            <person name="Labrenz M."/>
            <person name="Spormann A.M."/>
            <person name="Op den Camp H."/>
            <person name="Overmann J."/>
            <person name="Amann R."/>
            <person name="Jetten M.S.M."/>
            <person name="Mascher T."/>
            <person name="Medema M.H."/>
            <person name="Devos D.P."/>
            <person name="Kaster A.-K."/>
            <person name="Ovreas L."/>
            <person name="Rohde M."/>
            <person name="Galperin M.Y."/>
            <person name="Jogler C."/>
        </authorList>
    </citation>
    <scope>NUCLEOTIDE SEQUENCE [LARGE SCALE GENOMIC DNA]</scope>
    <source>
        <strain evidence="2 3">EC9</strain>
    </source>
</reference>
<name>A0A517M4Y4_9BACT</name>
<proteinExistence type="predicted"/>
<protein>
    <submittedName>
        <fullName evidence="2">Uncharacterized protein</fullName>
    </submittedName>
</protein>
<dbReference type="Proteomes" id="UP000319557">
    <property type="component" value="Chromosome"/>
</dbReference>
<evidence type="ECO:0000256" key="1">
    <source>
        <dbReference type="SAM" id="MobiDB-lite"/>
    </source>
</evidence>
<evidence type="ECO:0000313" key="3">
    <source>
        <dbReference type="Proteomes" id="UP000319557"/>
    </source>
</evidence>
<dbReference type="RefSeq" id="WP_145347859.1">
    <property type="nucleotide sequence ID" value="NZ_CP036261.1"/>
</dbReference>
<dbReference type="EMBL" id="CP036261">
    <property type="protein sequence ID" value="QDS89932.1"/>
    <property type="molecule type" value="Genomic_DNA"/>
</dbReference>
<dbReference type="AlphaFoldDB" id="A0A517M4Y4"/>
<dbReference type="KEGG" id="ruv:EC9_41340"/>
<gene>
    <name evidence="2" type="ORF">EC9_41340</name>
</gene>
<sequence>MNNSRSSRSSKASRTVALAGLVVLVGFLIARFSIGPTPSRSNPNRPDPTTAQNDDAERRIRKVSFNFWKELSSEPHPSFAGEVDKSIDSLEFPIHAVEKNWPAGPMVITYEGTAKDAFAIHQALRSAGVPTSSYQMID</sequence>
<evidence type="ECO:0000313" key="2">
    <source>
        <dbReference type="EMBL" id="QDS89932.1"/>
    </source>
</evidence>
<feature type="region of interest" description="Disordered" evidence="1">
    <location>
        <begin position="34"/>
        <end position="56"/>
    </location>
</feature>